<proteinExistence type="predicted"/>
<keyword evidence="4" id="KW-1185">Reference proteome</keyword>
<dbReference type="RefSeq" id="WP_176071983.1">
    <property type="nucleotide sequence ID" value="NZ_JABWMJ010000035.1"/>
</dbReference>
<dbReference type="InterPro" id="IPR013424">
    <property type="entry name" value="Ice-binding_C"/>
</dbReference>
<comment type="caution">
    <text evidence="3">The sequence shown here is derived from an EMBL/GenBank/DDBJ whole genome shotgun (WGS) entry which is preliminary data.</text>
</comment>
<evidence type="ECO:0000259" key="2">
    <source>
        <dbReference type="Pfam" id="PF07589"/>
    </source>
</evidence>
<accession>A0A7Y6TZI0</accession>
<protein>
    <submittedName>
        <fullName evidence="3">PEP-CTERM sorting domain-containing protein</fullName>
    </submittedName>
</protein>
<feature type="signal peptide" evidence="1">
    <location>
        <begin position="1"/>
        <end position="22"/>
    </location>
</feature>
<evidence type="ECO:0000313" key="4">
    <source>
        <dbReference type="Proteomes" id="UP000529637"/>
    </source>
</evidence>
<dbReference type="Proteomes" id="UP000529637">
    <property type="component" value="Unassembled WGS sequence"/>
</dbReference>
<dbReference type="Pfam" id="PF07589">
    <property type="entry name" value="PEP-CTERM"/>
    <property type="match status" value="1"/>
</dbReference>
<feature type="domain" description="Ice-binding protein C-terminal" evidence="2">
    <location>
        <begin position="146"/>
        <end position="169"/>
    </location>
</feature>
<gene>
    <name evidence="3" type="ORF">HQN59_25745</name>
</gene>
<reference evidence="3 4" key="1">
    <citation type="submission" date="2020-06" db="EMBL/GenBank/DDBJ databases">
        <title>Schlegella sp. ID0723 isolated from air conditioner.</title>
        <authorList>
            <person name="Kim D.Y."/>
            <person name="Kim D.-U."/>
        </authorList>
    </citation>
    <scope>NUCLEOTIDE SEQUENCE [LARGE SCALE GENOMIC DNA]</scope>
    <source>
        <strain evidence="3 4">ID0723</strain>
    </source>
</reference>
<dbReference type="EMBL" id="JABWMJ010000035">
    <property type="protein sequence ID" value="NUZ09141.1"/>
    <property type="molecule type" value="Genomic_DNA"/>
</dbReference>
<evidence type="ECO:0000313" key="3">
    <source>
        <dbReference type="EMBL" id="NUZ09141.1"/>
    </source>
</evidence>
<feature type="chain" id="PRO_5030848373" evidence="1">
    <location>
        <begin position="23"/>
        <end position="184"/>
    </location>
</feature>
<dbReference type="AlphaFoldDB" id="A0A7Y6TZI0"/>
<name>A0A7Y6TZI0_9BURK</name>
<keyword evidence="1" id="KW-0732">Signal</keyword>
<organism evidence="3 4">
    <name type="scientific">Piscinibacter koreensis</name>
    <dbReference type="NCBI Taxonomy" id="2742824"/>
    <lineage>
        <taxon>Bacteria</taxon>
        <taxon>Pseudomonadati</taxon>
        <taxon>Pseudomonadota</taxon>
        <taxon>Betaproteobacteria</taxon>
        <taxon>Burkholderiales</taxon>
        <taxon>Sphaerotilaceae</taxon>
        <taxon>Piscinibacter</taxon>
    </lineage>
</organism>
<sequence length="184" mass="18917">MKVPLIVAAAAALTFAALPSQAAVISGTYTSIGINTWRADLTVTNDANIARFAGFSVDFPSATNLQLVSSPAAWDSMVFQPDANLSDPGYLDSFLRNVTATLAPGQSVGGFGVSFNYAGGMPGALPFLVYDTSFNVLAAGNATIAAIPEPATALLAALGLAFIGLRSGRAYVRKTHATNKEVTA</sequence>
<evidence type="ECO:0000256" key="1">
    <source>
        <dbReference type="SAM" id="SignalP"/>
    </source>
</evidence>